<dbReference type="Proteomes" id="UP000221165">
    <property type="component" value="Unassembled WGS sequence"/>
</dbReference>
<name>A0A2C6KHT5_9APIC</name>
<reference evidence="1 2" key="1">
    <citation type="journal article" date="2017" name="Int. J. Parasitol.">
        <title>The genome of the protozoan parasite Cystoisospora suis and a reverse vaccinology approach to identify vaccine candidates.</title>
        <authorList>
            <person name="Palmieri N."/>
            <person name="Shrestha A."/>
            <person name="Ruttkowski B."/>
            <person name="Beck T."/>
            <person name="Vogl C."/>
            <person name="Tomley F."/>
            <person name="Blake D.P."/>
            <person name="Joachim A."/>
        </authorList>
    </citation>
    <scope>NUCLEOTIDE SEQUENCE [LARGE SCALE GENOMIC DNA]</scope>
    <source>
        <strain evidence="1 2">Wien I</strain>
    </source>
</reference>
<organism evidence="1 2">
    <name type="scientific">Cystoisospora suis</name>
    <dbReference type="NCBI Taxonomy" id="483139"/>
    <lineage>
        <taxon>Eukaryota</taxon>
        <taxon>Sar</taxon>
        <taxon>Alveolata</taxon>
        <taxon>Apicomplexa</taxon>
        <taxon>Conoidasida</taxon>
        <taxon>Coccidia</taxon>
        <taxon>Eucoccidiorida</taxon>
        <taxon>Eimeriorina</taxon>
        <taxon>Sarcocystidae</taxon>
        <taxon>Cystoisospora</taxon>
    </lineage>
</organism>
<accession>A0A2C6KHT5</accession>
<protein>
    <submittedName>
        <fullName evidence="1">Uncharacterized protein</fullName>
    </submittedName>
</protein>
<dbReference type="VEuPathDB" id="ToxoDB:CSUI_010231"/>
<gene>
    <name evidence="1" type="ORF">CSUI_010231</name>
</gene>
<evidence type="ECO:0000313" key="2">
    <source>
        <dbReference type="Proteomes" id="UP000221165"/>
    </source>
</evidence>
<sequence length="97" mass="11303">MNAVVGSRSWVDILNRRIAEYCLQPLRSATERLYRGLPKVKKTKTLLTLRWRSTWEVFSMKGSRRLFFVAGNCYDGVLELPRITLWCPSLRETTSHA</sequence>
<dbReference type="AlphaFoldDB" id="A0A2C6KHT5"/>
<dbReference type="RefSeq" id="XP_067917686.1">
    <property type="nucleotide sequence ID" value="XM_068070336.1"/>
</dbReference>
<dbReference type="EMBL" id="MIGC01006951">
    <property type="protein sequence ID" value="PHJ15954.1"/>
    <property type="molecule type" value="Genomic_DNA"/>
</dbReference>
<keyword evidence="2" id="KW-1185">Reference proteome</keyword>
<dbReference type="GeneID" id="94433547"/>
<proteinExistence type="predicted"/>
<evidence type="ECO:0000313" key="1">
    <source>
        <dbReference type="EMBL" id="PHJ15954.1"/>
    </source>
</evidence>
<comment type="caution">
    <text evidence="1">The sequence shown here is derived from an EMBL/GenBank/DDBJ whole genome shotgun (WGS) entry which is preliminary data.</text>
</comment>